<reference evidence="2 3" key="1">
    <citation type="submission" date="2019-05" db="EMBL/GenBank/DDBJ databases">
        <title>Verrucobacter flavum gen. nov., sp. nov. a new member of the family Verrucomicrobiaceae.</title>
        <authorList>
            <person name="Szuroczki S."/>
            <person name="Abbaszade G."/>
            <person name="Szabo A."/>
            <person name="Felfoldi T."/>
            <person name="Schumann P."/>
            <person name="Boka K."/>
            <person name="Keki Z."/>
            <person name="Toumi M."/>
            <person name="Toth E."/>
        </authorList>
    </citation>
    <scope>NUCLEOTIDE SEQUENCE [LARGE SCALE GENOMIC DNA]</scope>
    <source>
        <strain evidence="2 3">MG-N-17</strain>
    </source>
</reference>
<feature type="domain" description="Xylose isomerase-like TIM barrel" evidence="1">
    <location>
        <begin position="25"/>
        <end position="255"/>
    </location>
</feature>
<dbReference type="AlphaFoldDB" id="A0A5R8KFL0"/>
<comment type="caution">
    <text evidence="2">The sequence shown here is derived from an EMBL/GenBank/DDBJ whole genome shotgun (WGS) entry which is preliminary data.</text>
</comment>
<protein>
    <submittedName>
        <fullName evidence="2">Sugar phosphate isomerase/epimerase</fullName>
    </submittedName>
</protein>
<dbReference type="PANTHER" id="PTHR12110">
    <property type="entry name" value="HYDROXYPYRUVATE ISOMERASE"/>
    <property type="match status" value="1"/>
</dbReference>
<dbReference type="OrthoDB" id="9801960at2"/>
<accession>A0A5R8KFL0</accession>
<dbReference type="Pfam" id="PF01261">
    <property type="entry name" value="AP_endonuc_2"/>
    <property type="match status" value="1"/>
</dbReference>
<evidence type="ECO:0000313" key="2">
    <source>
        <dbReference type="EMBL" id="TLD70379.1"/>
    </source>
</evidence>
<keyword evidence="2" id="KW-0413">Isomerase</keyword>
<name>A0A5R8KFL0_9BACT</name>
<dbReference type="SUPFAM" id="SSF51658">
    <property type="entry name" value="Xylose isomerase-like"/>
    <property type="match status" value="1"/>
</dbReference>
<keyword evidence="3" id="KW-1185">Reference proteome</keyword>
<evidence type="ECO:0000259" key="1">
    <source>
        <dbReference type="Pfam" id="PF01261"/>
    </source>
</evidence>
<dbReference type="Proteomes" id="UP000306196">
    <property type="component" value="Unassembled WGS sequence"/>
</dbReference>
<dbReference type="EMBL" id="VAUV01000008">
    <property type="protein sequence ID" value="TLD70379.1"/>
    <property type="molecule type" value="Genomic_DNA"/>
</dbReference>
<dbReference type="InterPro" id="IPR050312">
    <property type="entry name" value="IolE/XylAMocC-like"/>
</dbReference>
<dbReference type="GO" id="GO:0016853">
    <property type="term" value="F:isomerase activity"/>
    <property type="evidence" value="ECO:0007669"/>
    <property type="project" value="UniProtKB-KW"/>
</dbReference>
<organism evidence="2 3">
    <name type="scientific">Phragmitibacter flavus</name>
    <dbReference type="NCBI Taxonomy" id="2576071"/>
    <lineage>
        <taxon>Bacteria</taxon>
        <taxon>Pseudomonadati</taxon>
        <taxon>Verrucomicrobiota</taxon>
        <taxon>Verrucomicrobiia</taxon>
        <taxon>Verrucomicrobiales</taxon>
        <taxon>Verrucomicrobiaceae</taxon>
        <taxon>Phragmitibacter</taxon>
    </lineage>
</organism>
<gene>
    <name evidence="2" type="ORF">FEM03_11635</name>
</gene>
<dbReference type="InterPro" id="IPR036237">
    <property type="entry name" value="Xyl_isomerase-like_sf"/>
</dbReference>
<dbReference type="InterPro" id="IPR013022">
    <property type="entry name" value="Xyl_isomerase-like_TIM-brl"/>
</dbReference>
<dbReference type="Gene3D" id="3.20.20.150">
    <property type="entry name" value="Divalent-metal-dependent TIM barrel enzymes"/>
    <property type="match status" value="1"/>
</dbReference>
<sequence length="281" mass="31321">MFMKTWPIGLSTGCFYQRGFVDVLEQIRNSGFRVIEICSFPKHLDYHREDEVERAAMKIRELDMLPFSFHAPFADHIDITSFDSGVREAAVQELLTACRAAAVLGVRHVVLHPGPERSGRPPSHEFLEHMKHAAVSLDRVARVCCDLGIELLLENMLPHLLFGHVSDMMYLLGEIRECNVGACLDTGHANLAGELGTTIHTLSGHLKMLHVNDNRRDTDAHLPPGEGLIDWPWLVGELDKYHFAGSLILELSGGANEPVEVVLERATRARSYLEGLTLSLA</sequence>
<evidence type="ECO:0000313" key="3">
    <source>
        <dbReference type="Proteomes" id="UP000306196"/>
    </source>
</evidence>
<proteinExistence type="predicted"/>